<dbReference type="Pfam" id="PF01168">
    <property type="entry name" value="Ala_racemase_N"/>
    <property type="match status" value="1"/>
</dbReference>
<keyword evidence="10" id="KW-1185">Reference proteome</keyword>
<evidence type="ECO:0000256" key="6">
    <source>
        <dbReference type="PIRSR" id="PIRSR600821-50"/>
    </source>
</evidence>
<dbReference type="Gene3D" id="2.40.37.10">
    <property type="entry name" value="Lyase, Ornithine Decarboxylase, Chain A, domain 1"/>
    <property type="match status" value="1"/>
</dbReference>
<dbReference type="PRINTS" id="PR00992">
    <property type="entry name" value="ALARACEMASE"/>
</dbReference>
<evidence type="ECO:0000256" key="5">
    <source>
        <dbReference type="HAMAP-Rule" id="MF_01201"/>
    </source>
</evidence>
<evidence type="ECO:0000256" key="3">
    <source>
        <dbReference type="ARBA" id="ARBA00022898"/>
    </source>
</evidence>
<feature type="modified residue" description="N6-(pyridoxal phosphate)lysine" evidence="5 6">
    <location>
        <position position="40"/>
    </location>
</feature>
<feature type="active site" description="Proton acceptor; specific for L-alanine" evidence="5">
    <location>
        <position position="268"/>
    </location>
</feature>
<dbReference type="SUPFAM" id="SSF51419">
    <property type="entry name" value="PLP-binding barrel"/>
    <property type="match status" value="1"/>
</dbReference>
<evidence type="ECO:0000256" key="7">
    <source>
        <dbReference type="PIRSR" id="PIRSR600821-52"/>
    </source>
</evidence>
<sequence length="392" mass="43284">MNQTYYRDTIAEIDLDAITHNVQQFRNRFPSSVRLMAVVKADAYGHGAVPVAKTALEAGATHLAVAFLDEALELRNAGIEAPILVLGYTPPEAVAEAVRRDVTLTVYSDAVVDEVASQAARLGRKVPVHVKVDTGMGRLGLFEDEVLPFLHRIGRYDTIEVEGLFTHFATADEVDKSYTEWQHEQLERIITRLQSEGIKIPLVHCANSATAIDLPAYAHQLVRLGISMYGYYPSDEVNREVVDLRPALTLKTKIVHLKRPPAGMGVSYGKTYVTDGTRWIATIPVGYADGFNRLLSNRGEALVNGRRVPIVGRICMDQTMLDVTEAMPVKVGDEVVLYGKQGNERITVDEVAEALGTISYEVTCMIGYRVPRVYKKGGRIISVVNRLGQANF</sequence>
<dbReference type="GO" id="GO:0009252">
    <property type="term" value="P:peptidoglycan biosynthetic process"/>
    <property type="evidence" value="ECO:0007669"/>
    <property type="project" value="TreeGrafter"/>
</dbReference>
<evidence type="ECO:0000256" key="4">
    <source>
        <dbReference type="ARBA" id="ARBA00023235"/>
    </source>
</evidence>
<dbReference type="Pfam" id="PF00842">
    <property type="entry name" value="Ala_racemase_C"/>
    <property type="match status" value="1"/>
</dbReference>
<dbReference type="PANTHER" id="PTHR30511">
    <property type="entry name" value="ALANINE RACEMASE"/>
    <property type="match status" value="1"/>
</dbReference>
<feature type="binding site" evidence="5 7">
    <location>
        <position position="316"/>
    </location>
    <ligand>
        <name>substrate</name>
    </ligand>
</feature>
<dbReference type="EC" id="5.1.1.1" evidence="5"/>
<dbReference type="FunFam" id="3.20.20.10:FF:000002">
    <property type="entry name" value="Alanine racemase"/>
    <property type="match status" value="1"/>
</dbReference>
<dbReference type="SMART" id="SM01005">
    <property type="entry name" value="Ala_racemase_C"/>
    <property type="match status" value="1"/>
</dbReference>
<dbReference type="InterPro" id="IPR011079">
    <property type="entry name" value="Ala_racemase_C"/>
</dbReference>
<dbReference type="CDD" id="cd00430">
    <property type="entry name" value="PLPDE_III_AR"/>
    <property type="match status" value="1"/>
</dbReference>
<evidence type="ECO:0000256" key="2">
    <source>
        <dbReference type="ARBA" id="ARBA00001933"/>
    </source>
</evidence>
<keyword evidence="3 5" id="KW-0663">Pyridoxal phosphate</keyword>
<dbReference type="GO" id="GO:0030170">
    <property type="term" value="F:pyridoxal phosphate binding"/>
    <property type="evidence" value="ECO:0007669"/>
    <property type="project" value="UniProtKB-UniRule"/>
</dbReference>
<dbReference type="InterPro" id="IPR009006">
    <property type="entry name" value="Ala_racemase/Decarboxylase_C"/>
</dbReference>
<dbReference type="EMBL" id="AP024601">
    <property type="protein sequence ID" value="BCU80474.1"/>
    <property type="molecule type" value="Genomic_DNA"/>
</dbReference>
<dbReference type="Gene3D" id="3.20.20.10">
    <property type="entry name" value="Alanine racemase"/>
    <property type="match status" value="1"/>
</dbReference>
<dbReference type="UniPathway" id="UPA00042">
    <property type="reaction ID" value="UER00497"/>
</dbReference>
<gene>
    <name evidence="9" type="ORF">JIR001_02570</name>
</gene>
<dbReference type="GO" id="GO:0005829">
    <property type="term" value="C:cytosol"/>
    <property type="evidence" value="ECO:0007669"/>
    <property type="project" value="TreeGrafter"/>
</dbReference>
<dbReference type="SUPFAM" id="SSF50621">
    <property type="entry name" value="Alanine racemase C-terminal domain-like"/>
    <property type="match status" value="1"/>
</dbReference>
<dbReference type="GO" id="GO:0030632">
    <property type="term" value="P:D-alanine biosynthetic process"/>
    <property type="evidence" value="ECO:0007669"/>
    <property type="project" value="UniProtKB-UniRule"/>
</dbReference>
<dbReference type="InterPro" id="IPR020622">
    <property type="entry name" value="Ala_racemase_pyridoxalP-BS"/>
</dbReference>
<comment type="similarity">
    <text evidence="5">Belongs to the alanine racemase family.</text>
</comment>
<proteinExistence type="inferred from homology"/>
<dbReference type="InterPro" id="IPR029066">
    <property type="entry name" value="PLP-binding_barrel"/>
</dbReference>
<organism evidence="9 10">
    <name type="scientific">Polycladomyces abyssicola</name>
    <dbReference type="NCBI Taxonomy" id="1125966"/>
    <lineage>
        <taxon>Bacteria</taxon>
        <taxon>Bacillati</taxon>
        <taxon>Bacillota</taxon>
        <taxon>Bacilli</taxon>
        <taxon>Bacillales</taxon>
        <taxon>Thermoactinomycetaceae</taxon>
        <taxon>Polycladomyces</taxon>
    </lineage>
</organism>
<comment type="cofactor">
    <cofactor evidence="2 5 6">
        <name>pyridoxal 5'-phosphate</name>
        <dbReference type="ChEBI" id="CHEBI:597326"/>
    </cofactor>
</comment>
<dbReference type="Proteomes" id="UP000677436">
    <property type="component" value="Chromosome"/>
</dbReference>
<evidence type="ECO:0000313" key="10">
    <source>
        <dbReference type="Proteomes" id="UP000677436"/>
    </source>
</evidence>
<protein>
    <recommendedName>
        <fullName evidence="5">Alanine racemase</fullName>
        <ecNumber evidence="5">5.1.1.1</ecNumber>
    </recommendedName>
</protein>
<comment type="function">
    <text evidence="5">Catalyzes the interconversion of L-alanine and D-alanine. May also act on other amino acids.</text>
</comment>
<evidence type="ECO:0000259" key="8">
    <source>
        <dbReference type="SMART" id="SM01005"/>
    </source>
</evidence>
<dbReference type="NCBIfam" id="TIGR00492">
    <property type="entry name" value="alr"/>
    <property type="match status" value="1"/>
</dbReference>
<reference evidence="9" key="2">
    <citation type="journal article" date="2021" name="Microbiol. Resour. Announc.">
        <title>Complete Genome Sequence of Polycladomyces abyssicola JIR-001T, Isolated from Hemipelagic Sediment in Deep Seawater.</title>
        <authorList>
            <person name="Tsubouchi T."/>
            <person name="Kaneko Y."/>
        </authorList>
    </citation>
    <scope>NUCLEOTIDE SEQUENCE</scope>
    <source>
        <strain evidence="9">JIR-001</strain>
    </source>
</reference>
<dbReference type="PANTHER" id="PTHR30511:SF0">
    <property type="entry name" value="ALANINE RACEMASE, CATABOLIC-RELATED"/>
    <property type="match status" value="1"/>
</dbReference>
<reference evidence="9" key="1">
    <citation type="journal article" date="2013" name="Int. J. Syst. Evol. Microbiol.">
        <title>Polycladomyces abyssicola gen. nov., sp. nov., a thermophilic filamentous bacterium isolated from hemipelagic sediment.</title>
        <authorList>
            <person name="Tsubouchi T."/>
            <person name="Shimane Y."/>
            <person name="Mori K."/>
            <person name="Usui K."/>
            <person name="Hiraki T."/>
            <person name="Tame A."/>
            <person name="Uematsu K."/>
            <person name="Maruyama T."/>
            <person name="Hatada Y."/>
        </authorList>
    </citation>
    <scope>NUCLEOTIDE SEQUENCE</scope>
    <source>
        <strain evidence="9">JIR-001</strain>
    </source>
</reference>
<dbReference type="HAMAP" id="MF_01201">
    <property type="entry name" value="Ala_racemase"/>
    <property type="match status" value="1"/>
</dbReference>
<keyword evidence="4 5" id="KW-0413">Isomerase</keyword>
<dbReference type="KEGG" id="pabs:JIR001_02570"/>
<comment type="pathway">
    <text evidence="5">Amino-acid biosynthesis; D-alanine biosynthesis; D-alanine from L-alanine: step 1/1.</text>
</comment>
<dbReference type="GO" id="GO:0008784">
    <property type="term" value="F:alanine racemase activity"/>
    <property type="evidence" value="ECO:0007669"/>
    <property type="project" value="UniProtKB-UniRule"/>
</dbReference>
<evidence type="ECO:0000313" key="9">
    <source>
        <dbReference type="EMBL" id="BCU80474.1"/>
    </source>
</evidence>
<dbReference type="PROSITE" id="PS00395">
    <property type="entry name" value="ALANINE_RACEMASE"/>
    <property type="match status" value="1"/>
</dbReference>
<dbReference type="FunFam" id="2.40.37.10:FF:000006">
    <property type="entry name" value="Alanine racemase"/>
    <property type="match status" value="1"/>
</dbReference>
<feature type="binding site" evidence="5 7">
    <location>
        <position position="138"/>
    </location>
    <ligand>
        <name>substrate</name>
    </ligand>
</feature>
<dbReference type="InterPro" id="IPR000821">
    <property type="entry name" value="Ala_racemase"/>
</dbReference>
<feature type="active site" description="Proton acceptor; specific for D-alanine" evidence="5">
    <location>
        <position position="40"/>
    </location>
</feature>
<dbReference type="AlphaFoldDB" id="A0A8D5ZJE9"/>
<evidence type="ECO:0000256" key="1">
    <source>
        <dbReference type="ARBA" id="ARBA00000316"/>
    </source>
</evidence>
<accession>A0A8D5ZJE9</accession>
<feature type="domain" description="Alanine racemase C-terminal" evidence="8">
    <location>
        <begin position="247"/>
        <end position="375"/>
    </location>
</feature>
<name>A0A8D5ZJE9_9BACL</name>
<comment type="catalytic activity">
    <reaction evidence="1 5">
        <text>L-alanine = D-alanine</text>
        <dbReference type="Rhea" id="RHEA:20249"/>
        <dbReference type="ChEBI" id="CHEBI:57416"/>
        <dbReference type="ChEBI" id="CHEBI:57972"/>
        <dbReference type="EC" id="5.1.1.1"/>
    </reaction>
</comment>
<dbReference type="InterPro" id="IPR001608">
    <property type="entry name" value="Ala_racemase_N"/>
</dbReference>
<dbReference type="RefSeq" id="WP_212773848.1">
    <property type="nucleotide sequence ID" value="NZ_AP024601.1"/>
</dbReference>